<gene>
    <name evidence="2" type="ORF">FVW59_12855</name>
</gene>
<sequence>MKPEEYPTTDTSRPVVGIGACLNGQPVRYDGSQKRAHEALERMKQAFALRPFCPEVGIGMGVPRPPIHLVGSDADQVRALDVATHQRDYTDALDGFARDVLSRAPELCGYILVKNSPSCGYARVKRYNEKGNPVGADSQGIFAAALQRAAPLLPLEDDGRLHDPGLRDSFIARVFAYHDWHQCCASGLNAGALIAFYSRYKYQVMAHSVSHYREIGRLLANAGKRDISALASEFISLLMDALSRRATVRSHTNVLFHISGYLKRELGDAERQRLKALIDDYRQGLIPLVVPITMLRHHFANHPDRYIAGQTYLQPYPDELGLRNHL</sequence>
<dbReference type="RefSeq" id="WP_148064747.1">
    <property type="nucleotide sequence ID" value="NZ_VRYZ01000005.1"/>
</dbReference>
<feature type="domain" description="DUF1722" evidence="1">
    <location>
        <begin position="201"/>
        <end position="317"/>
    </location>
</feature>
<dbReference type="PANTHER" id="PTHR30087:SF0">
    <property type="entry name" value="INNER MEMBRANE PROTEIN"/>
    <property type="match status" value="1"/>
</dbReference>
<dbReference type="OrthoDB" id="495783at2"/>
<dbReference type="PANTHER" id="PTHR30087">
    <property type="entry name" value="INNER MEMBRANE PROTEIN"/>
    <property type="match status" value="1"/>
</dbReference>
<protein>
    <submittedName>
        <fullName evidence="2">DUF523 and DUF1722 domain-containing protein</fullName>
    </submittedName>
</protein>
<proteinExistence type="predicted"/>
<dbReference type="AlphaFoldDB" id="A0A5C8ZUZ4"/>
<reference evidence="2 3" key="1">
    <citation type="submission" date="2019-08" db="EMBL/GenBank/DDBJ databases">
        <title>Parahaliea maris sp. nov., isolated from the surface seawater.</title>
        <authorList>
            <person name="Liu Y."/>
        </authorList>
    </citation>
    <scope>NUCLEOTIDE SEQUENCE [LARGE SCALE GENOMIC DNA]</scope>
    <source>
        <strain evidence="2 3">S2-26</strain>
    </source>
</reference>
<dbReference type="Pfam" id="PF08349">
    <property type="entry name" value="DUF1722"/>
    <property type="match status" value="1"/>
</dbReference>
<evidence type="ECO:0000313" key="3">
    <source>
        <dbReference type="Proteomes" id="UP000321933"/>
    </source>
</evidence>
<dbReference type="PIRSF" id="PIRSF037004">
    <property type="entry name" value="UCP037004"/>
    <property type="match status" value="1"/>
</dbReference>
<evidence type="ECO:0000313" key="2">
    <source>
        <dbReference type="EMBL" id="TXS91091.1"/>
    </source>
</evidence>
<dbReference type="InterPro" id="IPR007553">
    <property type="entry name" value="2-thiour_desulf"/>
</dbReference>
<organism evidence="2 3">
    <name type="scientific">Parahaliea aestuarii</name>
    <dbReference type="NCBI Taxonomy" id="1852021"/>
    <lineage>
        <taxon>Bacteria</taxon>
        <taxon>Pseudomonadati</taxon>
        <taxon>Pseudomonadota</taxon>
        <taxon>Gammaproteobacteria</taxon>
        <taxon>Cellvibrionales</taxon>
        <taxon>Halieaceae</taxon>
        <taxon>Parahaliea</taxon>
    </lineage>
</organism>
<keyword evidence="3" id="KW-1185">Reference proteome</keyword>
<dbReference type="InterPro" id="IPR017087">
    <property type="entry name" value="UCP037004"/>
</dbReference>
<dbReference type="Proteomes" id="UP000321933">
    <property type="component" value="Unassembled WGS sequence"/>
</dbReference>
<name>A0A5C8ZUZ4_9GAMM</name>
<accession>A0A5C8ZUZ4</accession>
<dbReference type="InterPro" id="IPR013560">
    <property type="entry name" value="DUF1722"/>
</dbReference>
<dbReference type="EMBL" id="VRYZ01000005">
    <property type="protein sequence ID" value="TXS91091.1"/>
    <property type="molecule type" value="Genomic_DNA"/>
</dbReference>
<dbReference type="Pfam" id="PF04463">
    <property type="entry name" value="2-thiour_desulf"/>
    <property type="match status" value="1"/>
</dbReference>
<comment type="caution">
    <text evidence="2">The sequence shown here is derived from an EMBL/GenBank/DDBJ whole genome shotgun (WGS) entry which is preliminary data.</text>
</comment>
<evidence type="ECO:0000259" key="1">
    <source>
        <dbReference type="Pfam" id="PF08349"/>
    </source>
</evidence>